<dbReference type="GO" id="GO:0030003">
    <property type="term" value="P:intracellular monoatomic cation homeostasis"/>
    <property type="evidence" value="ECO:0007669"/>
    <property type="project" value="TreeGrafter"/>
</dbReference>
<keyword evidence="5 7" id="KW-0496">Mitochondrion</keyword>
<evidence type="ECO:0000256" key="8">
    <source>
        <dbReference type="SAM" id="Phobius"/>
    </source>
</evidence>
<dbReference type="InterPro" id="IPR033122">
    <property type="entry name" value="LETM1-like_RBD"/>
</dbReference>
<dbReference type="EMBL" id="L19340">
    <property type="protein sequence ID" value="AAC37181.1"/>
    <property type="molecule type" value="mRNA"/>
</dbReference>
<evidence type="ECO:0000256" key="2">
    <source>
        <dbReference type="ARBA" id="ARBA00022692"/>
    </source>
</evidence>
<evidence type="ECO:0000256" key="4">
    <source>
        <dbReference type="ARBA" id="ARBA00022989"/>
    </source>
</evidence>
<keyword evidence="4 8" id="KW-1133">Transmembrane helix</keyword>
<dbReference type="GO" id="GO:0005743">
    <property type="term" value="C:mitochondrial inner membrane"/>
    <property type="evidence" value="ECO:0007669"/>
    <property type="project" value="UniProtKB-SubCell"/>
</dbReference>
<organism evidence="10">
    <name type="scientific">Molgula oculata</name>
    <name type="common">Sea squirt</name>
    <dbReference type="NCBI Taxonomy" id="27575"/>
    <lineage>
        <taxon>Eukaryota</taxon>
        <taxon>Metazoa</taxon>
        <taxon>Chordata</taxon>
        <taxon>Tunicata</taxon>
        <taxon>Ascidiacea</taxon>
        <taxon>Stolidobranchia</taxon>
        <taxon>Molgulidae</taxon>
        <taxon>Molgula</taxon>
    </lineage>
</organism>
<evidence type="ECO:0000313" key="10">
    <source>
        <dbReference type="EMBL" id="AAC37181.1"/>
    </source>
</evidence>
<dbReference type="PANTHER" id="PTHR14009">
    <property type="entry name" value="LEUCINE ZIPPER-EF-HAND CONTAINING TRANSMEMBRANE PROTEIN"/>
    <property type="match status" value="1"/>
</dbReference>
<dbReference type="Pfam" id="PF07766">
    <property type="entry name" value="LETM1_RBD"/>
    <property type="match status" value="1"/>
</dbReference>
<proteinExistence type="evidence at transcript level"/>
<accession>Q25474</accession>
<evidence type="ECO:0000256" key="6">
    <source>
        <dbReference type="ARBA" id="ARBA00023136"/>
    </source>
</evidence>
<dbReference type="PANTHER" id="PTHR14009:SF13">
    <property type="entry name" value="LETM1 DOMAIN-CONTAINING PROTEIN 1"/>
    <property type="match status" value="1"/>
</dbReference>
<evidence type="ECO:0000259" key="9">
    <source>
        <dbReference type="PROSITE" id="PS51758"/>
    </source>
</evidence>
<feature type="domain" description="Letm1 RBD" evidence="9">
    <location>
        <begin position="173"/>
        <end position="364"/>
    </location>
</feature>
<evidence type="ECO:0000256" key="1">
    <source>
        <dbReference type="ARBA" id="ARBA00004434"/>
    </source>
</evidence>
<reference evidence="10" key="1">
    <citation type="journal article" date="1993" name="Development">
        <title>Novel genes expressed differentially in ascidians with alternate modes of development.</title>
        <authorList>
            <person name="Swalla B.J."/>
            <person name="Makabe K.W."/>
            <person name="Satoh N."/>
            <person name="Jeffery W.R."/>
        </authorList>
    </citation>
    <scope>NUCLEOTIDE SEQUENCE</scope>
</reference>
<keyword evidence="2 8" id="KW-0812">Transmembrane</keyword>
<evidence type="ECO:0000256" key="7">
    <source>
        <dbReference type="PROSITE-ProRule" id="PRU01094"/>
    </source>
</evidence>
<keyword evidence="6 8" id="KW-0472">Membrane</keyword>
<protein>
    <submittedName>
        <fullName evidence="10">Leucine zipper protein</fullName>
    </submittedName>
</protein>
<evidence type="ECO:0000256" key="3">
    <source>
        <dbReference type="ARBA" id="ARBA00022792"/>
    </source>
</evidence>
<dbReference type="AlphaFoldDB" id="Q25474"/>
<feature type="transmembrane region" description="Helical" evidence="8">
    <location>
        <begin position="132"/>
        <end position="154"/>
    </location>
</feature>
<gene>
    <name evidence="10" type="primary">Uro-2</name>
</gene>
<name>Q25474_MOLOC</name>
<comment type="subcellular location">
    <subcellularLocation>
        <location evidence="1">Mitochondrion inner membrane</location>
        <topology evidence="1">Single-pass membrane protein</topology>
    </subcellularLocation>
</comment>
<dbReference type="GO" id="GO:0043022">
    <property type="term" value="F:ribosome binding"/>
    <property type="evidence" value="ECO:0007669"/>
    <property type="project" value="InterPro"/>
</dbReference>
<sequence length="364" mass="42610">MFTTMNMLKMSLVKNRVGFNIFKTPHLSTPASIASVSCRNIRMTPHQDDRRKGNLNDMFEKFNQITEKFVSKLPYPAQKSFYAFSAGLRVQQKQFRYWRSAQAKKKIDPHSYITYREEMAIYLLKKDFLKTAWIVPTFLFVPFGLFLIFIPVFLIPRYVLPDCYWTRDQRSKYLTQLATSRTAEYGMILHHLSYHKDNLISQDRAKQRLHALVQQVSEGGVPSVDSILHLLPLFRDSSSLLRISDLPNPVLRSLCNTAFIVPFQTKSMAIRSLTRSMDFIFRLDRKLRDEDLLHKLSPLHLEYATLMRGLDSLSLSPDANRYFLQHWLQVTRNCSADDTVFMLHAMVLMSFNYSETKFKRKCFG</sequence>
<keyword evidence="3" id="KW-0999">Mitochondrion inner membrane</keyword>
<dbReference type="InterPro" id="IPR044202">
    <property type="entry name" value="LETM1/MDM38-like"/>
</dbReference>
<evidence type="ECO:0000256" key="5">
    <source>
        <dbReference type="ARBA" id="ARBA00023128"/>
    </source>
</evidence>
<dbReference type="PROSITE" id="PS51758">
    <property type="entry name" value="LETM1_RBD"/>
    <property type="match status" value="1"/>
</dbReference>